<keyword evidence="3" id="KW-1185">Reference proteome</keyword>
<dbReference type="RefSeq" id="WP_187754794.1">
    <property type="nucleotide sequence ID" value="NZ_JABURY010000006.1"/>
</dbReference>
<evidence type="ECO:0000259" key="1">
    <source>
        <dbReference type="Pfam" id="PF01381"/>
    </source>
</evidence>
<evidence type="ECO:0000313" key="2">
    <source>
        <dbReference type="EMBL" id="MBC9130371.1"/>
    </source>
</evidence>
<dbReference type="Gene3D" id="1.10.260.40">
    <property type="entry name" value="lambda repressor-like DNA-binding domains"/>
    <property type="match status" value="1"/>
</dbReference>
<dbReference type="Pfam" id="PF01381">
    <property type="entry name" value="HTH_3"/>
    <property type="match status" value="1"/>
</dbReference>
<reference evidence="2 3" key="1">
    <citation type="submission" date="2020-06" db="EMBL/GenBank/DDBJ databases">
        <title>Frischella cerana isolated from Apis cerana gut homogenate.</title>
        <authorList>
            <person name="Wolter L.A."/>
            <person name="Suenami S."/>
            <person name="Miyazaki R."/>
        </authorList>
    </citation>
    <scope>NUCLEOTIDE SEQUENCE [LARGE SCALE GENOMIC DNA]</scope>
    <source>
        <strain evidence="2 3">Ac13</strain>
    </source>
</reference>
<sequence length="68" mass="8043">MNNISRRIKTKREPLDLIEREVAEQVLIKQQSYQAIKSAETKKPRNLYELSITLNCEIAWLLSEKKKN</sequence>
<evidence type="ECO:0000313" key="3">
    <source>
        <dbReference type="Proteomes" id="UP000651208"/>
    </source>
</evidence>
<protein>
    <submittedName>
        <fullName evidence="2">Helix-turn-helix transcriptional regulator</fullName>
    </submittedName>
</protein>
<name>A0ABR7QVV6_9GAMM</name>
<dbReference type="EMBL" id="JABURY010000006">
    <property type="protein sequence ID" value="MBC9130371.1"/>
    <property type="molecule type" value="Genomic_DNA"/>
</dbReference>
<gene>
    <name evidence="2" type="ORF">FcAc13_03500</name>
</gene>
<comment type="caution">
    <text evidence="2">The sequence shown here is derived from an EMBL/GenBank/DDBJ whole genome shotgun (WGS) entry which is preliminary data.</text>
</comment>
<dbReference type="SUPFAM" id="SSF47413">
    <property type="entry name" value="lambda repressor-like DNA-binding domains"/>
    <property type="match status" value="1"/>
</dbReference>
<organism evidence="2 3">
    <name type="scientific">Frischella japonica</name>
    <dbReference type="NCBI Taxonomy" id="2741544"/>
    <lineage>
        <taxon>Bacteria</taxon>
        <taxon>Pseudomonadati</taxon>
        <taxon>Pseudomonadota</taxon>
        <taxon>Gammaproteobacteria</taxon>
        <taxon>Orbales</taxon>
        <taxon>Orbaceae</taxon>
        <taxon>Frischella</taxon>
    </lineage>
</organism>
<proteinExistence type="predicted"/>
<dbReference type="Proteomes" id="UP000651208">
    <property type="component" value="Unassembled WGS sequence"/>
</dbReference>
<accession>A0ABR7QVV6</accession>
<dbReference type="InterPro" id="IPR010982">
    <property type="entry name" value="Lambda_DNA-bd_dom_sf"/>
</dbReference>
<dbReference type="InterPro" id="IPR001387">
    <property type="entry name" value="Cro/C1-type_HTH"/>
</dbReference>
<feature type="domain" description="HTH cro/C1-type" evidence="1">
    <location>
        <begin position="8"/>
        <end position="61"/>
    </location>
</feature>